<dbReference type="Gene3D" id="3.40.50.1820">
    <property type="entry name" value="alpha/beta hydrolase"/>
    <property type="match status" value="1"/>
</dbReference>
<dbReference type="EMBL" id="BSEL01000003">
    <property type="protein sequence ID" value="GLJ67205.1"/>
    <property type="molecule type" value="Genomic_DNA"/>
</dbReference>
<evidence type="ECO:0000313" key="3">
    <source>
        <dbReference type="Proteomes" id="UP001142292"/>
    </source>
</evidence>
<organism evidence="2 3">
    <name type="scientific">Nocardioides luteus</name>
    <dbReference type="NCBI Taxonomy" id="1844"/>
    <lineage>
        <taxon>Bacteria</taxon>
        <taxon>Bacillati</taxon>
        <taxon>Actinomycetota</taxon>
        <taxon>Actinomycetes</taxon>
        <taxon>Propionibacteriales</taxon>
        <taxon>Nocardioidaceae</taxon>
        <taxon>Nocardioides</taxon>
    </lineage>
</organism>
<reference evidence="2" key="1">
    <citation type="journal article" date="2014" name="Int. J. Syst. Evol. Microbiol.">
        <title>Complete genome of a new Firmicutes species belonging to the dominant human colonic microbiota ('Ruminococcus bicirculans') reveals two chromosomes and a selective capacity to utilize plant glucans.</title>
        <authorList>
            <consortium name="NISC Comparative Sequencing Program"/>
            <person name="Wegmann U."/>
            <person name="Louis P."/>
            <person name="Goesmann A."/>
            <person name="Henrissat B."/>
            <person name="Duncan S.H."/>
            <person name="Flint H.J."/>
        </authorList>
    </citation>
    <scope>NUCLEOTIDE SEQUENCE</scope>
    <source>
        <strain evidence="2">VKM Ac-1246</strain>
    </source>
</reference>
<keyword evidence="3" id="KW-1185">Reference proteome</keyword>
<sequence length="277" mass="29462">MASVRETTLTGPEGVLLEPEGATTGVLVLSGSSGRIETDRCRVLAAHGVAAASVRYFGGPGQPAEARLMPLETFDDVLADLHARYERLVVLGTSWGAQAALLLGTLHPEIDAVVGFSPTYVAWAGLSEERPQRSSWTLRGEQVPFVPFDDEAIEDAVKEAGGGLPSFCEAYLSTLEKYADRVPAATILVERIAGDVVLVAGGGDEVWPSVLFAETIRRRRTAHDLETVVISHPEAGHRVVLPGEPGVPFSTTLAWGGSEEGDRELGRLAWAEIAAVL</sequence>
<dbReference type="PANTHER" id="PTHR10824:SF4">
    <property type="entry name" value="ACYL-COENZYME A THIOESTERASE 1-LIKE"/>
    <property type="match status" value="1"/>
</dbReference>
<evidence type="ECO:0000259" key="1">
    <source>
        <dbReference type="Pfam" id="PF08840"/>
    </source>
</evidence>
<dbReference type="InterPro" id="IPR014940">
    <property type="entry name" value="BAAT_C"/>
</dbReference>
<reference evidence="2" key="2">
    <citation type="submission" date="2023-01" db="EMBL/GenBank/DDBJ databases">
        <authorList>
            <person name="Sun Q."/>
            <person name="Evtushenko L."/>
        </authorList>
    </citation>
    <scope>NUCLEOTIDE SEQUENCE</scope>
    <source>
        <strain evidence="2">VKM Ac-1246</strain>
    </source>
</reference>
<protein>
    <submittedName>
        <fullName evidence="2">Acyl-CoA thioesterase</fullName>
    </submittedName>
</protein>
<gene>
    <name evidence="2" type="ORF">GCM10017579_12410</name>
</gene>
<accession>A0ABQ5ST77</accession>
<proteinExistence type="predicted"/>
<dbReference type="RefSeq" id="WP_189119130.1">
    <property type="nucleotide sequence ID" value="NZ_BMRK01000010.1"/>
</dbReference>
<dbReference type="PANTHER" id="PTHR10824">
    <property type="entry name" value="ACYL-COENZYME A THIOESTERASE-RELATED"/>
    <property type="match status" value="1"/>
</dbReference>
<feature type="domain" description="BAAT/Acyl-CoA thioester hydrolase C-terminal" evidence="1">
    <location>
        <begin position="87"/>
        <end position="272"/>
    </location>
</feature>
<dbReference type="Pfam" id="PF08840">
    <property type="entry name" value="BAAT_C"/>
    <property type="match status" value="1"/>
</dbReference>
<name>A0ABQ5ST77_9ACTN</name>
<dbReference type="InterPro" id="IPR029058">
    <property type="entry name" value="AB_hydrolase_fold"/>
</dbReference>
<evidence type="ECO:0000313" key="2">
    <source>
        <dbReference type="EMBL" id="GLJ67205.1"/>
    </source>
</evidence>
<dbReference type="Proteomes" id="UP001142292">
    <property type="component" value="Unassembled WGS sequence"/>
</dbReference>
<comment type="caution">
    <text evidence="2">The sequence shown here is derived from an EMBL/GenBank/DDBJ whole genome shotgun (WGS) entry which is preliminary data.</text>
</comment>
<dbReference type="SUPFAM" id="SSF53474">
    <property type="entry name" value="alpha/beta-Hydrolases"/>
    <property type="match status" value="1"/>
</dbReference>